<proteinExistence type="predicted"/>
<reference evidence="4" key="1">
    <citation type="journal article" date="2019" name="Int. J. Syst. Evol. Microbiol.">
        <title>The Global Catalogue of Microorganisms (GCM) 10K type strain sequencing project: providing services to taxonomists for standard genome sequencing and annotation.</title>
        <authorList>
            <consortium name="The Broad Institute Genomics Platform"/>
            <consortium name="The Broad Institute Genome Sequencing Center for Infectious Disease"/>
            <person name="Wu L."/>
            <person name="Ma J."/>
        </authorList>
    </citation>
    <scope>NUCLEOTIDE SEQUENCE [LARGE SCALE GENOMIC DNA]</scope>
    <source>
        <strain evidence="4">CGMCC 4.7330</strain>
    </source>
</reference>
<dbReference type="Pfam" id="PF19631">
    <property type="entry name" value="Trypco2"/>
    <property type="match status" value="1"/>
</dbReference>
<gene>
    <name evidence="3" type="ORF">ACFO0B_30765</name>
</gene>
<organism evidence="3 4">
    <name type="scientific">Nocardia jiangsuensis</name>
    <dbReference type="NCBI Taxonomy" id="1691563"/>
    <lineage>
        <taxon>Bacteria</taxon>
        <taxon>Bacillati</taxon>
        <taxon>Actinomycetota</taxon>
        <taxon>Actinomycetes</taxon>
        <taxon>Mycobacteriales</taxon>
        <taxon>Nocardiaceae</taxon>
        <taxon>Nocardia</taxon>
    </lineage>
</organism>
<evidence type="ECO:0000313" key="4">
    <source>
        <dbReference type="Proteomes" id="UP001595696"/>
    </source>
</evidence>
<sequence length="110" mass="11426">MEIELSDAVAVLRDELLAAAARGSSSGLPFAVGPIELSFEVELRRDAKAKAGFKAWVVTGDVEAGAAHTRKQRVTLTLTPQAPGGGDVLVGSDRAVDEDGQGDLSQRIAP</sequence>
<protein>
    <submittedName>
        <fullName evidence="3">Trypco2 family protein</fullName>
    </submittedName>
</protein>
<feature type="domain" description="Trypsin-co-occurring" evidence="2">
    <location>
        <begin position="3"/>
        <end position="80"/>
    </location>
</feature>
<evidence type="ECO:0000259" key="2">
    <source>
        <dbReference type="Pfam" id="PF19631"/>
    </source>
</evidence>
<dbReference type="EMBL" id="JBHSAX010000033">
    <property type="protein sequence ID" value="MFC3966386.1"/>
    <property type="molecule type" value="Genomic_DNA"/>
</dbReference>
<name>A0ABV8E234_9NOCA</name>
<comment type="caution">
    <text evidence="3">The sequence shown here is derived from an EMBL/GenBank/DDBJ whole genome shotgun (WGS) entry which is preliminary data.</text>
</comment>
<dbReference type="Proteomes" id="UP001595696">
    <property type="component" value="Unassembled WGS sequence"/>
</dbReference>
<keyword evidence="4" id="KW-1185">Reference proteome</keyword>
<accession>A0ABV8E234</accession>
<evidence type="ECO:0000313" key="3">
    <source>
        <dbReference type="EMBL" id="MFC3966386.1"/>
    </source>
</evidence>
<dbReference type="InterPro" id="IPR045608">
    <property type="entry name" value="Trypco2"/>
</dbReference>
<feature type="region of interest" description="Disordered" evidence="1">
    <location>
        <begin position="78"/>
        <end position="110"/>
    </location>
</feature>
<evidence type="ECO:0000256" key="1">
    <source>
        <dbReference type="SAM" id="MobiDB-lite"/>
    </source>
</evidence>
<dbReference type="RefSeq" id="WP_378617037.1">
    <property type="nucleotide sequence ID" value="NZ_JBHSAX010000033.1"/>
</dbReference>